<comment type="caution">
    <text evidence="2">The sequence shown here is derived from an EMBL/GenBank/DDBJ whole genome shotgun (WGS) entry which is preliminary data.</text>
</comment>
<dbReference type="InterPro" id="IPR052936">
    <property type="entry name" value="Jasmonate_Hydroxylase-like"/>
</dbReference>
<dbReference type="EC" id="1.14.-.-" evidence="2"/>
<evidence type="ECO:0000259" key="1">
    <source>
        <dbReference type="Pfam" id="PF03992"/>
    </source>
</evidence>
<evidence type="ECO:0000313" key="2">
    <source>
        <dbReference type="EMBL" id="MEG3182586.1"/>
    </source>
</evidence>
<dbReference type="Gene3D" id="3.30.70.100">
    <property type="match status" value="1"/>
</dbReference>
<gene>
    <name evidence="2" type="ORF">SNE34_00970</name>
</gene>
<dbReference type="InterPro" id="IPR011008">
    <property type="entry name" value="Dimeric_a/b-barrel"/>
</dbReference>
<keyword evidence="3" id="KW-1185">Reference proteome</keyword>
<proteinExistence type="predicted"/>
<dbReference type="Pfam" id="PF03992">
    <property type="entry name" value="ABM"/>
    <property type="match status" value="1"/>
</dbReference>
<name>A0ABU7YUJ7_9GAMM</name>
<reference evidence="2 3" key="1">
    <citation type="journal article" date="2016" name="Int. J. Syst. Evol. Microbiol.">
        <title>Lysobacter erysipheiresistens sp. nov., an antagonist of powdery mildew, isolated from tobacco-cultivated soil.</title>
        <authorList>
            <person name="Xie B."/>
            <person name="Li T."/>
            <person name="Lin X."/>
            <person name="Wang C.J."/>
            <person name="Chen Y.J."/>
            <person name="Liu W.J."/>
            <person name="Zhao Z.W."/>
        </authorList>
    </citation>
    <scope>NUCLEOTIDE SEQUENCE [LARGE SCALE GENOMIC DNA]</scope>
    <source>
        <strain evidence="2 3">RS-LYSO-3</strain>
    </source>
</reference>
<dbReference type="PANTHER" id="PTHR37811:SF2">
    <property type="entry name" value="ABM DOMAIN-CONTAINING PROTEIN"/>
    <property type="match status" value="1"/>
</dbReference>
<accession>A0ABU7YUJ7</accession>
<protein>
    <submittedName>
        <fullName evidence="2">Antibiotic biosynthesis monooxygenase</fullName>
        <ecNumber evidence="2">1.14.-.-</ecNumber>
    </submittedName>
</protein>
<keyword evidence="2" id="KW-0560">Oxidoreductase</keyword>
<organism evidence="2 3">
    <name type="scientific">Novilysobacter erysipheiresistens</name>
    <dbReference type="NCBI Taxonomy" id="1749332"/>
    <lineage>
        <taxon>Bacteria</taxon>
        <taxon>Pseudomonadati</taxon>
        <taxon>Pseudomonadota</taxon>
        <taxon>Gammaproteobacteria</taxon>
        <taxon>Lysobacterales</taxon>
        <taxon>Lysobacteraceae</taxon>
        <taxon>Novilysobacter</taxon>
    </lineage>
</organism>
<keyword evidence="2" id="KW-0503">Monooxygenase</keyword>
<dbReference type="GO" id="GO:0004497">
    <property type="term" value="F:monooxygenase activity"/>
    <property type="evidence" value="ECO:0007669"/>
    <property type="project" value="UniProtKB-KW"/>
</dbReference>
<dbReference type="SUPFAM" id="SSF54909">
    <property type="entry name" value="Dimeric alpha+beta barrel"/>
    <property type="match status" value="1"/>
</dbReference>
<dbReference type="EMBL" id="JAXGFP010000001">
    <property type="protein sequence ID" value="MEG3182586.1"/>
    <property type="molecule type" value="Genomic_DNA"/>
</dbReference>
<dbReference type="PANTHER" id="PTHR37811">
    <property type="entry name" value="BLL5343 PROTEIN"/>
    <property type="match status" value="1"/>
</dbReference>
<dbReference type="Proteomes" id="UP001355056">
    <property type="component" value="Unassembled WGS sequence"/>
</dbReference>
<dbReference type="InterPro" id="IPR007138">
    <property type="entry name" value="ABM_dom"/>
</dbReference>
<evidence type="ECO:0000313" key="3">
    <source>
        <dbReference type="Proteomes" id="UP001355056"/>
    </source>
</evidence>
<feature type="domain" description="ABM" evidence="1">
    <location>
        <begin position="28"/>
        <end position="81"/>
    </location>
</feature>
<dbReference type="RefSeq" id="WP_332613840.1">
    <property type="nucleotide sequence ID" value="NZ_JAXGFP010000001.1"/>
</dbReference>
<sequence length="107" mass="11902">MPANTPRPPYYAVIFTAQRTEGDNGYDEMAARMDELAAQQPGYLGIESARGADGAGITVSYWDSLDAIAAWKRNAEHRLAQVQGRADWYSQYTVRIAKVERAYGREG</sequence>